<dbReference type="PROSITE" id="PS51257">
    <property type="entry name" value="PROKAR_LIPOPROTEIN"/>
    <property type="match status" value="1"/>
</dbReference>
<dbReference type="Gene3D" id="2.40.50.100">
    <property type="match status" value="2"/>
</dbReference>
<dbReference type="NCBIfam" id="TIGR01730">
    <property type="entry name" value="RND_mfp"/>
    <property type="match status" value="1"/>
</dbReference>
<dbReference type="InterPro" id="IPR058627">
    <property type="entry name" value="MdtA-like_C"/>
</dbReference>
<evidence type="ECO:0000256" key="5">
    <source>
        <dbReference type="SAM" id="SignalP"/>
    </source>
</evidence>
<reference evidence="10 11" key="1">
    <citation type="submission" date="2020-03" db="EMBL/GenBank/DDBJ databases">
        <title>Genomic Encyclopedia of Type Strains, Phase IV (KMG-IV): sequencing the most valuable type-strain genomes for metagenomic binning, comparative biology and taxonomic classification.</title>
        <authorList>
            <person name="Goeker M."/>
        </authorList>
    </citation>
    <scope>NUCLEOTIDE SEQUENCE [LARGE SCALE GENOMIC DNA]</scope>
    <source>
        <strain evidence="10 11">DSM 24233</strain>
    </source>
</reference>
<evidence type="ECO:0000256" key="2">
    <source>
        <dbReference type="ARBA" id="ARBA00009477"/>
    </source>
</evidence>
<dbReference type="InterPro" id="IPR058625">
    <property type="entry name" value="MdtA-like_BSH"/>
</dbReference>
<evidence type="ECO:0000256" key="3">
    <source>
        <dbReference type="ARBA" id="ARBA00022448"/>
    </source>
</evidence>
<feature type="domain" description="Multidrug resistance protein MdtA-like C-terminal permuted SH3" evidence="9">
    <location>
        <begin position="276"/>
        <end position="333"/>
    </location>
</feature>
<name>A0A846QF71_9BACT</name>
<dbReference type="InterPro" id="IPR058624">
    <property type="entry name" value="MdtA-like_HH"/>
</dbReference>
<evidence type="ECO:0000259" key="8">
    <source>
        <dbReference type="Pfam" id="PF25954"/>
    </source>
</evidence>
<evidence type="ECO:0000259" key="6">
    <source>
        <dbReference type="Pfam" id="PF25876"/>
    </source>
</evidence>
<organism evidence="10 11">
    <name type="scientific">Desulfobaculum xiamenense</name>
    <dbReference type="NCBI Taxonomy" id="995050"/>
    <lineage>
        <taxon>Bacteria</taxon>
        <taxon>Pseudomonadati</taxon>
        <taxon>Thermodesulfobacteriota</taxon>
        <taxon>Desulfovibrionia</taxon>
        <taxon>Desulfovibrionales</taxon>
        <taxon>Desulfovibrionaceae</taxon>
        <taxon>Desulfobaculum</taxon>
    </lineage>
</organism>
<feature type="signal peptide" evidence="5">
    <location>
        <begin position="1"/>
        <end position="21"/>
    </location>
</feature>
<evidence type="ECO:0000259" key="7">
    <source>
        <dbReference type="Pfam" id="PF25917"/>
    </source>
</evidence>
<dbReference type="Gene3D" id="2.40.420.20">
    <property type="match status" value="1"/>
</dbReference>
<keyword evidence="11" id="KW-1185">Reference proteome</keyword>
<sequence length="346" mass="37508">MNRLTTYALLCMALLSLVACGDNGNEQPTDTPETPQAVNVRVITVEPQPLLDILTLPGQTEPVADVRVAAERAGAVEWMGVERGDAVTKGQPLARIDATTLAAARDRARADLRLATAKAERRRELFESKVLAREELDNAQTELTLARATLREAEAEYAKGEVSAPISGVIDELHVDAGEYVNEGEPVADIVDVSVIRIIVDVPELDVRFLHSGDSARVRVDAWPDRTWDGRIDFIASKADADTRTFRVRVVVANADAAIRPGMMARVSMVRREIPDAITAPLSVLLDRNGERILYVEKDGVAHARIITPGVLDGGTVQILEGLDAGDRLIVSGQAMVEEGTRVNVQ</sequence>
<dbReference type="GO" id="GO:1990281">
    <property type="term" value="C:efflux pump complex"/>
    <property type="evidence" value="ECO:0007669"/>
    <property type="project" value="TreeGrafter"/>
</dbReference>
<dbReference type="Gene3D" id="2.40.30.170">
    <property type="match status" value="1"/>
</dbReference>
<feature type="domain" description="Multidrug resistance protein MdtA-like alpha-helical hairpin" evidence="6">
    <location>
        <begin position="100"/>
        <end position="155"/>
    </location>
</feature>
<dbReference type="InterPro" id="IPR006143">
    <property type="entry name" value="RND_pump_MFP"/>
</dbReference>
<feature type="chain" id="PRO_5032483893" evidence="5">
    <location>
        <begin position="22"/>
        <end position="346"/>
    </location>
</feature>
<feature type="domain" description="CusB-like beta-barrel" evidence="8">
    <location>
        <begin position="198"/>
        <end position="270"/>
    </location>
</feature>
<comment type="subcellular location">
    <subcellularLocation>
        <location evidence="1">Cell envelope</location>
    </subcellularLocation>
</comment>
<dbReference type="Pfam" id="PF25876">
    <property type="entry name" value="HH_MFP_RND"/>
    <property type="match status" value="1"/>
</dbReference>
<evidence type="ECO:0000256" key="4">
    <source>
        <dbReference type="SAM" id="Coils"/>
    </source>
</evidence>
<dbReference type="EMBL" id="JAATJA010000001">
    <property type="protein sequence ID" value="NJB67426.1"/>
    <property type="molecule type" value="Genomic_DNA"/>
</dbReference>
<evidence type="ECO:0000313" key="10">
    <source>
        <dbReference type="EMBL" id="NJB67426.1"/>
    </source>
</evidence>
<dbReference type="Pfam" id="PF25954">
    <property type="entry name" value="Beta-barrel_RND_2"/>
    <property type="match status" value="1"/>
</dbReference>
<feature type="domain" description="Multidrug resistance protein MdtA-like barrel-sandwich hybrid" evidence="7">
    <location>
        <begin position="66"/>
        <end position="191"/>
    </location>
</feature>
<keyword evidence="5" id="KW-0732">Signal</keyword>
<dbReference type="Pfam" id="PF25917">
    <property type="entry name" value="BSH_RND"/>
    <property type="match status" value="1"/>
</dbReference>
<dbReference type="Proteomes" id="UP000580856">
    <property type="component" value="Unassembled WGS sequence"/>
</dbReference>
<proteinExistence type="inferred from homology"/>
<dbReference type="PANTHER" id="PTHR30469">
    <property type="entry name" value="MULTIDRUG RESISTANCE PROTEIN MDTA"/>
    <property type="match status" value="1"/>
</dbReference>
<dbReference type="GO" id="GO:0015562">
    <property type="term" value="F:efflux transmembrane transporter activity"/>
    <property type="evidence" value="ECO:0007669"/>
    <property type="project" value="TreeGrafter"/>
</dbReference>
<dbReference type="InterPro" id="IPR058792">
    <property type="entry name" value="Beta-barrel_RND_2"/>
</dbReference>
<dbReference type="RefSeq" id="WP_167940484.1">
    <property type="nucleotide sequence ID" value="NZ_JAATJA010000001.1"/>
</dbReference>
<dbReference type="FunFam" id="2.40.30.170:FF:000010">
    <property type="entry name" value="Efflux RND transporter periplasmic adaptor subunit"/>
    <property type="match status" value="1"/>
</dbReference>
<comment type="caution">
    <text evidence="10">The sequence shown here is derived from an EMBL/GenBank/DDBJ whole genome shotgun (WGS) entry which is preliminary data.</text>
</comment>
<evidence type="ECO:0000313" key="11">
    <source>
        <dbReference type="Proteomes" id="UP000580856"/>
    </source>
</evidence>
<dbReference type="Pfam" id="PF25967">
    <property type="entry name" value="RND-MFP_C"/>
    <property type="match status" value="1"/>
</dbReference>
<dbReference type="AlphaFoldDB" id="A0A846QF71"/>
<comment type="similarity">
    <text evidence="2">Belongs to the membrane fusion protein (MFP) (TC 8.A.1) family.</text>
</comment>
<feature type="coiled-coil region" evidence="4">
    <location>
        <begin position="122"/>
        <end position="156"/>
    </location>
</feature>
<evidence type="ECO:0000259" key="9">
    <source>
        <dbReference type="Pfam" id="PF25967"/>
    </source>
</evidence>
<keyword evidence="3" id="KW-0813">Transport</keyword>
<keyword evidence="4" id="KW-0175">Coiled coil</keyword>
<evidence type="ECO:0000256" key="1">
    <source>
        <dbReference type="ARBA" id="ARBA00004196"/>
    </source>
</evidence>
<gene>
    <name evidence="10" type="ORF">GGQ74_001066</name>
</gene>
<accession>A0A846QF71</accession>
<protein>
    <submittedName>
        <fullName evidence="10">Membrane fusion protein (Multidrug efflux system)</fullName>
    </submittedName>
</protein>
<dbReference type="SUPFAM" id="SSF111369">
    <property type="entry name" value="HlyD-like secretion proteins"/>
    <property type="match status" value="1"/>
</dbReference>